<evidence type="ECO:0000256" key="4">
    <source>
        <dbReference type="ARBA" id="ARBA00023125"/>
    </source>
</evidence>
<gene>
    <name evidence="8" type="ORF">MR241_09895</name>
</gene>
<dbReference type="Gene3D" id="1.10.10.200">
    <property type="match status" value="1"/>
</dbReference>
<feature type="domain" description="TACO1/YebC-like N-terminal" evidence="7">
    <location>
        <begin position="1"/>
        <end position="36"/>
    </location>
</feature>
<dbReference type="NCBIfam" id="TIGR01033">
    <property type="entry name" value="YebC/PmpR family DNA-binding transcriptional regulator"/>
    <property type="match status" value="1"/>
</dbReference>
<dbReference type="Gene3D" id="3.30.70.980">
    <property type="match status" value="2"/>
</dbReference>
<dbReference type="NCBIfam" id="NF001030">
    <property type="entry name" value="PRK00110.1"/>
    <property type="match status" value="1"/>
</dbReference>
<dbReference type="SUPFAM" id="SSF75625">
    <property type="entry name" value="YebC-like"/>
    <property type="match status" value="1"/>
</dbReference>
<dbReference type="GO" id="GO:0003677">
    <property type="term" value="F:DNA binding"/>
    <property type="evidence" value="ECO:0007669"/>
    <property type="project" value="UniProtKB-KW"/>
</dbReference>
<dbReference type="Pfam" id="PF01709">
    <property type="entry name" value="Transcrip_reg"/>
    <property type="match status" value="1"/>
</dbReference>
<feature type="non-terminal residue" evidence="8">
    <location>
        <position position="1"/>
    </location>
</feature>
<protein>
    <submittedName>
        <fullName evidence="8">YebC/PmpR family DNA-binding transcriptional regulator</fullName>
    </submittedName>
</protein>
<dbReference type="InterPro" id="IPR026564">
    <property type="entry name" value="Transcrip_reg_TACO1-like_dom3"/>
</dbReference>
<keyword evidence="3" id="KW-0805">Transcription regulation</keyword>
<evidence type="ECO:0000256" key="5">
    <source>
        <dbReference type="ARBA" id="ARBA00023163"/>
    </source>
</evidence>
<dbReference type="PANTHER" id="PTHR12532:SF0">
    <property type="entry name" value="TRANSLATIONAL ACTIVATOR OF CYTOCHROME C OXIDASE 1"/>
    <property type="match status" value="1"/>
</dbReference>
<accession>A0AAE3FJB4</accession>
<keyword evidence="4 8" id="KW-0238">DNA-binding</keyword>
<evidence type="ECO:0000256" key="2">
    <source>
        <dbReference type="ARBA" id="ARBA00022490"/>
    </source>
</evidence>
<evidence type="ECO:0000259" key="6">
    <source>
        <dbReference type="Pfam" id="PF01709"/>
    </source>
</evidence>
<comment type="caution">
    <text evidence="8">The sequence shown here is derived from an EMBL/GenBank/DDBJ whole genome shotgun (WGS) entry which is preliminary data.</text>
</comment>
<evidence type="ECO:0000259" key="7">
    <source>
        <dbReference type="Pfam" id="PF20772"/>
    </source>
</evidence>
<dbReference type="InterPro" id="IPR017856">
    <property type="entry name" value="Integrase-like_N"/>
</dbReference>
<dbReference type="GO" id="GO:0005829">
    <property type="term" value="C:cytosol"/>
    <property type="evidence" value="ECO:0007669"/>
    <property type="project" value="TreeGrafter"/>
</dbReference>
<dbReference type="Pfam" id="PF20772">
    <property type="entry name" value="TACO1_YebC_N"/>
    <property type="match status" value="1"/>
</dbReference>
<organism evidence="8 9">
    <name type="scientific">Candidatus Colimorpha enterica</name>
    <dbReference type="NCBI Taxonomy" id="3083063"/>
    <lineage>
        <taxon>Bacteria</taxon>
        <taxon>Pseudomonadati</taxon>
        <taxon>Bacteroidota</taxon>
        <taxon>Bacteroidia</taxon>
        <taxon>Bacteroidales</taxon>
        <taxon>Candidatus Colimorpha</taxon>
    </lineage>
</organism>
<dbReference type="EMBL" id="JALEMU010000165">
    <property type="protein sequence ID" value="MCI5756589.1"/>
    <property type="molecule type" value="Genomic_DNA"/>
</dbReference>
<dbReference type="InterPro" id="IPR048300">
    <property type="entry name" value="TACO1_YebC-like_2nd/3rd_dom"/>
</dbReference>
<dbReference type="InterPro" id="IPR002876">
    <property type="entry name" value="Transcrip_reg_TACO1-like"/>
</dbReference>
<dbReference type="HAMAP" id="MF_00693">
    <property type="entry name" value="Transcrip_reg_TACO1"/>
    <property type="match status" value="1"/>
</dbReference>
<dbReference type="InterPro" id="IPR029072">
    <property type="entry name" value="YebC-like"/>
</dbReference>
<evidence type="ECO:0000256" key="3">
    <source>
        <dbReference type="ARBA" id="ARBA00023015"/>
    </source>
</evidence>
<name>A0AAE3FJB4_9BACT</name>
<dbReference type="PANTHER" id="PTHR12532">
    <property type="entry name" value="TRANSLATIONAL ACTIVATOR OF CYTOCHROME C OXIDASE 1"/>
    <property type="match status" value="1"/>
</dbReference>
<evidence type="ECO:0000313" key="8">
    <source>
        <dbReference type="EMBL" id="MCI5756589.1"/>
    </source>
</evidence>
<dbReference type="InterPro" id="IPR049083">
    <property type="entry name" value="TACO1_YebC_N"/>
</dbReference>
<evidence type="ECO:0000256" key="1">
    <source>
        <dbReference type="ARBA" id="ARBA00008724"/>
    </source>
</evidence>
<keyword evidence="2" id="KW-0963">Cytoplasm</keyword>
<proteinExistence type="inferred from homology"/>
<dbReference type="AlphaFoldDB" id="A0AAE3FJB4"/>
<reference evidence="8 9" key="1">
    <citation type="submission" date="2022-03" db="EMBL/GenBank/DDBJ databases">
        <title>Metagenome-assembled genomes from swine fecal metagenomes.</title>
        <authorList>
            <person name="Holman D.B."/>
            <person name="Kommadath A."/>
        </authorList>
    </citation>
    <scope>NUCLEOTIDE SEQUENCE [LARGE SCALE GENOMIC DNA]</scope>
    <source>
        <strain evidence="8">SUG147</strain>
    </source>
</reference>
<sequence length="204" mass="22424">GGPDPTSNSRLRDLIAKAKDNNVPNDNIDRIIKKASAADAATYEEITYEGYGPSGVAVIVETATDNRNRTAAEVRHFFDKYGGNMGQTGCVGYLFTEKGVIVIEDDGKVDEEKLMEEALEAGAEDFSADEGAFEITTEPSDVGAIREALEAKGYKVVSADRDMIPSNYITLETDEDIKNMNLLLERLDENDDVQSVFHNWENCD</sequence>
<evidence type="ECO:0000313" key="9">
    <source>
        <dbReference type="Proteomes" id="UP001139365"/>
    </source>
</evidence>
<dbReference type="NCBIfam" id="NF009044">
    <property type="entry name" value="PRK12378.1"/>
    <property type="match status" value="1"/>
</dbReference>
<feature type="domain" description="TACO1/YebC-like second and third" evidence="6">
    <location>
        <begin position="43"/>
        <end position="200"/>
    </location>
</feature>
<dbReference type="Proteomes" id="UP001139365">
    <property type="component" value="Unassembled WGS sequence"/>
</dbReference>
<keyword evidence="5" id="KW-0804">Transcription</keyword>
<comment type="similarity">
    <text evidence="1">Belongs to the TACO1 family.</text>
</comment>
<dbReference type="FunFam" id="3.30.70.980:FF:000002">
    <property type="entry name" value="Probable transcriptional regulatory protein YebC"/>
    <property type="match status" value="1"/>
</dbReference>